<dbReference type="EMBL" id="JADWYK010000002">
    <property type="protein sequence ID" value="MBG8552983.1"/>
    <property type="molecule type" value="Genomic_DNA"/>
</dbReference>
<evidence type="ECO:0000313" key="11">
    <source>
        <dbReference type="EMBL" id="MBG8552983.1"/>
    </source>
</evidence>
<keyword evidence="7" id="KW-0653">Protein transport</keyword>
<dbReference type="InterPro" id="IPR051045">
    <property type="entry name" value="TonB-dependent_transducer"/>
</dbReference>
<accession>A0ABS0KYN5</accession>
<dbReference type="NCBIfam" id="TIGR01352">
    <property type="entry name" value="tonB_Cterm"/>
    <property type="match status" value="1"/>
</dbReference>
<evidence type="ECO:0000256" key="9">
    <source>
        <dbReference type="ARBA" id="ARBA00023136"/>
    </source>
</evidence>
<keyword evidence="8" id="KW-1133">Transmembrane helix</keyword>
<organism evidence="11 12">
    <name type="scientific">Hymenobacter guriensis</name>
    <dbReference type="NCBI Taxonomy" id="2793065"/>
    <lineage>
        <taxon>Bacteria</taxon>
        <taxon>Pseudomonadati</taxon>
        <taxon>Bacteroidota</taxon>
        <taxon>Cytophagia</taxon>
        <taxon>Cytophagales</taxon>
        <taxon>Hymenobacteraceae</taxon>
        <taxon>Hymenobacter</taxon>
    </lineage>
</organism>
<evidence type="ECO:0000256" key="4">
    <source>
        <dbReference type="ARBA" id="ARBA00022475"/>
    </source>
</evidence>
<evidence type="ECO:0000256" key="3">
    <source>
        <dbReference type="ARBA" id="ARBA00022448"/>
    </source>
</evidence>
<dbReference type="SUPFAM" id="SSF74653">
    <property type="entry name" value="TolA/TonB C-terminal domain"/>
    <property type="match status" value="1"/>
</dbReference>
<proteinExistence type="inferred from homology"/>
<evidence type="ECO:0000256" key="1">
    <source>
        <dbReference type="ARBA" id="ARBA00004383"/>
    </source>
</evidence>
<comment type="similarity">
    <text evidence="2">Belongs to the TonB family.</text>
</comment>
<reference evidence="11 12" key="1">
    <citation type="submission" date="2020-11" db="EMBL/GenBank/DDBJ databases">
        <title>Hymenobacter sp.</title>
        <authorList>
            <person name="Kim M.K."/>
        </authorList>
    </citation>
    <scope>NUCLEOTIDE SEQUENCE [LARGE SCALE GENOMIC DNA]</scope>
    <source>
        <strain evidence="11 12">BT594</strain>
    </source>
</reference>
<evidence type="ECO:0000256" key="6">
    <source>
        <dbReference type="ARBA" id="ARBA00022692"/>
    </source>
</evidence>
<evidence type="ECO:0000313" key="12">
    <source>
        <dbReference type="Proteomes" id="UP000601099"/>
    </source>
</evidence>
<gene>
    <name evidence="11" type="ORF">I5L79_05470</name>
</gene>
<dbReference type="PANTHER" id="PTHR33446:SF2">
    <property type="entry name" value="PROTEIN TONB"/>
    <property type="match status" value="1"/>
</dbReference>
<keyword evidence="12" id="KW-1185">Reference proteome</keyword>
<evidence type="ECO:0000256" key="2">
    <source>
        <dbReference type="ARBA" id="ARBA00006555"/>
    </source>
</evidence>
<protein>
    <submittedName>
        <fullName evidence="11">Energy transducer TonB</fullName>
    </submittedName>
</protein>
<keyword evidence="3" id="KW-0813">Transport</keyword>
<name>A0ABS0KYN5_9BACT</name>
<dbReference type="PROSITE" id="PS52015">
    <property type="entry name" value="TONB_CTD"/>
    <property type="match status" value="1"/>
</dbReference>
<evidence type="ECO:0000259" key="10">
    <source>
        <dbReference type="PROSITE" id="PS52015"/>
    </source>
</evidence>
<evidence type="ECO:0000256" key="5">
    <source>
        <dbReference type="ARBA" id="ARBA00022519"/>
    </source>
</evidence>
<comment type="subcellular location">
    <subcellularLocation>
        <location evidence="1">Cell inner membrane</location>
        <topology evidence="1">Single-pass membrane protein</topology>
        <orientation evidence="1">Periplasmic side</orientation>
    </subcellularLocation>
</comment>
<sequence length="138" mass="15414">MARVSAMPAWEPAMLYGKHVSTQHTVPVTFGPAGPALSYADQLPVFPLPGDVLSFTGRRIRYPIAALHNKTQGTVLVYYEVAEDGRLENSEIIRSVSPEIDAEALRVFRTDFPTYKPAQHQGKPVRVFFIIPLTFKIM</sequence>
<dbReference type="RefSeq" id="WP_196953992.1">
    <property type="nucleotide sequence ID" value="NZ_JADWYK010000002.1"/>
</dbReference>
<dbReference type="PANTHER" id="PTHR33446">
    <property type="entry name" value="PROTEIN TONB-RELATED"/>
    <property type="match status" value="1"/>
</dbReference>
<evidence type="ECO:0000256" key="7">
    <source>
        <dbReference type="ARBA" id="ARBA00022927"/>
    </source>
</evidence>
<dbReference type="InterPro" id="IPR006260">
    <property type="entry name" value="TonB/TolA_C"/>
</dbReference>
<keyword evidence="9" id="KW-0472">Membrane</keyword>
<dbReference type="Gene3D" id="3.30.1150.10">
    <property type="match status" value="1"/>
</dbReference>
<evidence type="ECO:0000256" key="8">
    <source>
        <dbReference type="ARBA" id="ARBA00022989"/>
    </source>
</evidence>
<feature type="domain" description="TonB C-terminal" evidence="10">
    <location>
        <begin position="47"/>
        <end position="138"/>
    </location>
</feature>
<dbReference type="Proteomes" id="UP000601099">
    <property type="component" value="Unassembled WGS sequence"/>
</dbReference>
<dbReference type="Pfam" id="PF03544">
    <property type="entry name" value="TonB_C"/>
    <property type="match status" value="1"/>
</dbReference>
<keyword evidence="5" id="KW-0997">Cell inner membrane</keyword>
<dbReference type="InterPro" id="IPR037682">
    <property type="entry name" value="TonB_C"/>
</dbReference>
<comment type="caution">
    <text evidence="11">The sequence shown here is derived from an EMBL/GenBank/DDBJ whole genome shotgun (WGS) entry which is preliminary data.</text>
</comment>
<keyword evidence="6" id="KW-0812">Transmembrane</keyword>
<keyword evidence="4" id="KW-1003">Cell membrane</keyword>